<proteinExistence type="predicted"/>
<keyword evidence="2 3" id="KW-0040">ANK repeat</keyword>
<sequence length="406" mass="45347">MSLEPYINRCQSDIQGFGEVCSSCRARWIMTGQRRGLLLGRPLPLEKDLSFINKFWPNARFGVDRRRDHTHDVGILENLLAGCARDCLNSRTRRDELLAAVTAVVEAKQNTSDAVKALISSSLDNHVRNIKKTGGQCLLGKDHNLLYVMASLAVNQGLQNTSLVVRLLQAIHDCEGGLDRIVLPAVMGPKVTYLLCSWRPDCDTPQQARDYLEYFLCHARDHRLLLPRKDTQGQHGRVLDNPLPTMQAATPLYVAVQAGDEVAVQLLLQYGASPVLGGLLCPYTSAIRRLSSCARANISNKRRCNCPGAQNCLCDIPIRYPDEGKAILRLLLRAMGSPVLPEGGKNPDIIHPRLLKDGLLPESPPELRHWCRITIRRSLHDNWALPYGTNKLKLPKTLVNYLDLDY</sequence>
<organism evidence="5 6">
    <name type="scientific">Meganyctiphanes norvegica</name>
    <name type="common">Northern krill</name>
    <name type="synonym">Thysanopoda norvegica</name>
    <dbReference type="NCBI Taxonomy" id="48144"/>
    <lineage>
        <taxon>Eukaryota</taxon>
        <taxon>Metazoa</taxon>
        <taxon>Ecdysozoa</taxon>
        <taxon>Arthropoda</taxon>
        <taxon>Crustacea</taxon>
        <taxon>Multicrustacea</taxon>
        <taxon>Malacostraca</taxon>
        <taxon>Eumalacostraca</taxon>
        <taxon>Eucarida</taxon>
        <taxon>Euphausiacea</taxon>
        <taxon>Euphausiidae</taxon>
        <taxon>Meganyctiphanes</taxon>
    </lineage>
</organism>
<keyword evidence="1" id="KW-0833">Ubl conjugation pathway</keyword>
<evidence type="ECO:0000313" key="6">
    <source>
        <dbReference type="Proteomes" id="UP001497623"/>
    </source>
</evidence>
<dbReference type="PANTHER" id="PTHR20966:SF2">
    <property type="entry name" value="ANKYRIN REPEAT AND SOCS BOX PROTEIN 17"/>
    <property type="match status" value="1"/>
</dbReference>
<dbReference type="Proteomes" id="UP001497623">
    <property type="component" value="Unassembled WGS sequence"/>
</dbReference>
<reference evidence="5 6" key="1">
    <citation type="submission" date="2024-05" db="EMBL/GenBank/DDBJ databases">
        <authorList>
            <person name="Wallberg A."/>
        </authorList>
    </citation>
    <scope>NUCLEOTIDE SEQUENCE [LARGE SCALE GENOMIC DNA]</scope>
</reference>
<dbReference type="EMBL" id="CAXKWB010013707">
    <property type="protein sequence ID" value="CAL4108339.1"/>
    <property type="molecule type" value="Genomic_DNA"/>
</dbReference>
<evidence type="ECO:0000256" key="3">
    <source>
        <dbReference type="PROSITE-ProRule" id="PRU00023"/>
    </source>
</evidence>
<dbReference type="GO" id="GO:0035556">
    <property type="term" value="P:intracellular signal transduction"/>
    <property type="evidence" value="ECO:0007669"/>
    <property type="project" value="InterPro"/>
</dbReference>
<dbReference type="PANTHER" id="PTHR20966">
    <property type="entry name" value="ANKYRIN REPEAT AND SOCS BOX PROTEIN 17"/>
    <property type="match status" value="1"/>
</dbReference>
<evidence type="ECO:0000313" key="5">
    <source>
        <dbReference type="EMBL" id="CAL4108339.1"/>
    </source>
</evidence>
<dbReference type="Pfam" id="PF07525">
    <property type="entry name" value="SOCS_box"/>
    <property type="match status" value="1"/>
</dbReference>
<dbReference type="InterPro" id="IPR039147">
    <property type="entry name" value="ASB17"/>
</dbReference>
<evidence type="ECO:0000256" key="2">
    <source>
        <dbReference type="ARBA" id="ARBA00023043"/>
    </source>
</evidence>
<gene>
    <name evidence="5" type="ORF">MNOR_LOCUS18845</name>
</gene>
<comment type="caution">
    <text evidence="5">The sequence shown here is derived from an EMBL/GenBank/DDBJ whole genome shotgun (WGS) entry which is preliminary data.</text>
</comment>
<evidence type="ECO:0000256" key="1">
    <source>
        <dbReference type="ARBA" id="ARBA00022786"/>
    </source>
</evidence>
<accession>A0AAV2QYZ9</accession>
<name>A0AAV2QYZ9_MEGNR</name>
<dbReference type="InterPro" id="IPR036036">
    <property type="entry name" value="SOCS_box-like_dom_sf"/>
</dbReference>
<evidence type="ECO:0000259" key="4">
    <source>
        <dbReference type="PROSITE" id="PS50225"/>
    </source>
</evidence>
<feature type="domain" description="SOCS box" evidence="4">
    <location>
        <begin position="354"/>
        <end position="406"/>
    </location>
</feature>
<dbReference type="PROSITE" id="PS50088">
    <property type="entry name" value="ANK_REPEAT"/>
    <property type="match status" value="1"/>
</dbReference>
<dbReference type="InterPro" id="IPR002110">
    <property type="entry name" value="Ankyrin_rpt"/>
</dbReference>
<dbReference type="SMART" id="SM00969">
    <property type="entry name" value="SOCS_box"/>
    <property type="match status" value="1"/>
</dbReference>
<dbReference type="AlphaFoldDB" id="A0AAV2QYZ9"/>
<feature type="repeat" description="ANK" evidence="3">
    <location>
        <begin position="247"/>
        <end position="273"/>
    </location>
</feature>
<dbReference type="Gene3D" id="1.10.750.20">
    <property type="entry name" value="SOCS box"/>
    <property type="match status" value="1"/>
</dbReference>
<dbReference type="InterPro" id="IPR001496">
    <property type="entry name" value="SOCS_box"/>
</dbReference>
<dbReference type="PROSITE" id="PS50225">
    <property type="entry name" value="SOCS"/>
    <property type="match status" value="1"/>
</dbReference>
<dbReference type="PROSITE" id="PS50297">
    <property type="entry name" value="ANK_REP_REGION"/>
    <property type="match status" value="1"/>
</dbReference>
<keyword evidence="6" id="KW-1185">Reference proteome</keyword>
<protein>
    <recommendedName>
        <fullName evidence="4">SOCS box domain-containing protein</fullName>
    </recommendedName>
</protein>
<dbReference type="SUPFAM" id="SSF158235">
    <property type="entry name" value="SOCS box-like"/>
    <property type="match status" value="1"/>
</dbReference>